<accession>A0A1W1XTW9</accession>
<evidence type="ECO:0000256" key="5">
    <source>
        <dbReference type="SAM" id="Phobius"/>
    </source>
</evidence>
<proteinExistence type="predicted"/>
<feature type="transmembrane region" description="Helical" evidence="5">
    <location>
        <begin position="157"/>
        <end position="175"/>
    </location>
</feature>
<feature type="transmembrane region" description="Helical" evidence="5">
    <location>
        <begin position="323"/>
        <end position="345"/>
    </location>
</feature>
<dbReference type="GO" id="GO:0016020">
    <property type="term" value="C:membrane"/>
    <property type="evidence" value="ECO:0007669"/>
    <property type="project" value="UniProtKB-SubCell"/>
</dbReference>
<feature type="transmembrane region" description="Helical" evidence="5">
    <location>
        <begin position="357"/>
        <end position="376"/>
    </location>
</feature>
<keyword evidence="4 5" id="KW-0472">Membrane</keyword>
<dbReference type="PANTHER" id="PTHR37422">
    <property type="entry name" value="TEICHURONIC ACID BIOSYNTHESIS PROTEIN TUAE"/>
    <property type="match status" value="1"/>
</dbReference>
<dbReference type="STRING" id="1121001.SAMN02745857_02832"/>
<dbReference type="Proteomes" id="UP000192761">
    <property type="component" value="Unassembled WGS sequence"/>
</dbReference>
<gene>
    <name evidence="7" type="ORF">SAMN02745857_02832</name>
</gene>
<name>A0A1W1XTW9_9NEIS</name>
<evidence type="ECO:0000313" key="8">
    <source>
        <dbReference type="Proteomes" id="UP000192761"/>
    </source>
</evidence>
<evidence type="ECO:0000256" key="2">
    <source>
        <dbReference type="ARBA" id="ARBA00022692"/>
    </source>
</evidence>
<dbReference type="RefSeq" id="WP_084091459.1">
    <property type="nucleotide sequence ID" value="NZ_FWXD01000016.1"/>
</dbReference>
<dbReference type="InterPro" id="IPR007016">
    <property type="entry name" value="O-antigen_ligase-rel_domated"/>
</dbReference>
<protein>
    <submittedName>
        <fullName evidence="7">O-antigen ligase</fullName>
    </submittedName>
</protein>
<evidence type="ECO:0000313" key="7">
    <source>
        <dbReference type="EMBL" id="SMC27337.1"/>
    </source>
</evidence>
<evidence type="ECO:0000256" key="3">
    <source>
        <dbReference type="ARBA" id="ARBA00022989"/>
    </source>
</evidence>
<comment type="subcellular location">
    <subcellularLocation>
        <location evidence="1">Membrane</location>
        <topology evidence="1">Multi-pass membrane protein</topology>
    </subcellularLocation>
</comment>
<keyword evidence="2 5" id="KW-0812">Transmembrane</keyword>
<evidence type="ECO:0000256" key="1">
    <source>
        <dbReference type="ARBA" id="ARBA00004141"/>
    </source>
</evidence>
<dbReference type="PANTHER" id="PTHR37422:SF13">
    <property type="entry name" value="LIPOPOLYSACCHARIDE BIOSYNTHESIS PROTEIN PA4999-RELATED"/>
    <property type="match status" value="1"/>
</dbReference>
<dbReference type="OrthoDB" id="8576060at2"/>
<dbReference type="Pfam" id="PF04932">
    <property type="entry name" value="Wzy_C"/>
    <property type="match status" value="1"/>
</dbReference>
<sequence length="407" mass="44218">MNQLFSRQNLPLVIPALIAGVAIPLSTALINIGTGLVVLAALAMLYTPQGRSHLVQAFRQPFVIGCLALYAMFVLGMLWTAEPATAGVHMLGKMRPYLLAPLIFAACSTRAARQALLGGFTAAALLSAVVSIASGLAQHPVMKGMPGDYTVFQTHTYHNTFLALVACGILAFWLAGRIPPAWRKVSALVFVVCVVDILFFVSGRTAQGILLLLLAALVVMWQGRRGVIFALAGLAIALPALYFGSNVIRKGIERVQVDVSQYQQGNAETSVGLRFYFWQHAVILIKQAPWLGHGTGSYEKQYRELTQQYKGEFARANPHSDYLWLWAELGIGGVLLLLFMQGTLAVQAYRLPAPERWVGWTLCLCYASSTVANSFFTDNVTGTPYVLLGCALTAGRWLSREPEAAKA</sequence>
<feature type="domain" description="O-antigen ligase-related" evidence="6">
    <location>
        <begin position="191"/>
        <end position="338"/>
    </location>
</feature>
<feature type="transmembrane region" description="Helical" evidence="5">
    <location>
        <begin position="87"/>
        <end position="108"/>
    </location>
</feature>
<keyword evidence="3 5" id="KW-1133">Transmembrane helix</keyword>
<dbReference type="EMBL" id="FWXD01000016">
    <property type="protein sequence ID" value="SMC27337.1"/>
    <property type="molecule type" value="Genomic_DNA"/>
</dbReference>
<evidence type="ECO:0000259" key="6">
    <source>
        <dbReference type="Pfam" id="PF04932"/>
    </source>
</evidence>
<evidence type="ECO:0000256" key="4">
    <source>
        <dbReference type="ARBA" id="ARBA00023136"/>
    </source>
</evidence>
<feature type="transmembrane region" description="Helical" evidence="5">
    <location>
        <begin position="12"/>
        <end position="42"/>
    </location>
</feature>
<feature type="transmembrane region" description="Helical" evidence="5">
    <location>
        <begin position="226"/>
        <end position="244"/>
    </location>
</feature>
<keyword evidence="8" id="KW-1185">Reference proteome</keyword>
<feature type="transmembrane region" description="Helical" evidence="5">
    <location>
        <begin position="62"/>
        <end position="81"/>
    </location>
</feature>
<feature type="transmembrane region" description="Helical" evidence="5">
    <location>
        <begin position="187"/>
        <end position="220"/>
    </location>
</feature>
<organism evidence="7 8">
    <name type="scientific">Andreprevotia lacus DSM 23236</name>
    <dbReference type="NCBI Taxonomy" id="1121001"/>
    <lineage>
        <taxon>Bacteria</taxon>
        <taxon>Pseudomonadati</taxon>
        <taxon>Pseudomonadota</taxon>
        <taxon>Betaproteobacteria</taxon>
        <taxon>Neisseriales</taxon>
        <taxon>Chitinibacteraceae</taxon>
        <taxon>Andreprevotia</taxon>
    </lineage>
</organism>
<keyword evidence="7" id="KW-0436">Ligase</keyword>
<dbReference type="GO" id="GO:0016874">
    <property type="term" value="F:ligase activity"/>
    <property type="evidence" value="ECO:0007669"/>
    <property type="project" value="UniProtKB-KW"/>
</dbReference>
<dbReference type="InterPro" id="IPR051533">
    <property type="entry name" value="WaaL-like"/>
</dbReference>
<reference evidence="7 8" key="1">
    <citation type="submission" date="2017-04" db="EMBL/GenBank/DDBJ databases">
        <authorList>
            <person name="Afonso C.L."/>
            <person name="Miller P.J."/>
            <person name="Scott M.A."/>
            <person name="Spackman E."/>
            <person name="Goraichik I."/>
            <person name="Dimitrov K.M."/>
            <person name="Suarez D.L."/>
            <person name="Swayne D.E."/>
        </authorList>
    </citation>
    <scope>NUCLEOTIDE SEQUENCE [LARGE SCALE GENOMIC DNA]</scope>
    <source>
        <strain evidence="7 8">DSM 23236</strain>
    </source>
</reference>
<feature type="transmembrane region" description="Helical" evidence="5">
    <location>
        <begin position="115"/>
        <end position="137"/>
    </location>
</feature>
<dbReference type="AlphaFoldDB" id="A0A1W1XTW9"/>